<dbReference type="GO" id="GO:0005829">
    <property type="term" value="C:cytosol"/>
    <property type="evidence" value="ECO:0007669"/>
    <property type="project" value="TreeGrafter"/>
</dbReference>
<dbReference type="InterPro" id="IPR051917">
    <property type="entry name" value="Transposase-Integrase"/>
</dbReference>
<evidence type="ECO:0000313" key="3">
    <source>
        <dbReference type="Proteomes" id="UP000184758"/>
    </source>
</evidence>
<dbReference type="PANTHER" id="PTHR10948">
    <property type="entry name" value="TRANSPOSASE"/>
    <property type="match status" value="1"/>
</dbReference>
<dbReference type="PANTHER" id="PTHR10948:SF23">
    <property type="entry name" value="TRANSPOSASE INSI FOR INSERTION SEQUENCE ELEMENT IS30A-RELATED"/>
    <property type="match status" value="1"/>
</dbReference>
<dbReference type="AlphaFoldDB" id="A0A1N6HJW7"/>
<feature type="domain" description="Integrase catalytic" evidence="1">
    <location>
        <begin position="150"/>
        <end position="310"/>
    </location>
</feature>
<evidence type="ECO:0000313" key="2">
    <source>
        <dbReference type="EMBL" id="SIO20023.1"/>
    </source>
</evidence>
<dbReference type="GO" id="GO:0032196">
    <property type="term" value="P:transposition"/>
    <property type="evidence" value="ECO:0007669"/>
    <property type="project" value="TreeGrafter"/>
</dbReference>
<dbReference type="InterPro" id="IPR001584">
    <property type="entry name" value="Integrase_cat-core"/>
</dbReference>
<dbReference type="InterPro" id="IPR012337">
    <property type="entry name" value="RNaseH-like_sf"/>
</dbReference>
<protein>
    <submittedName>
        <fullName evidence="2">Transposase and inactivated derivatives, IS30 family</fullName>
    </submittedName>
</protein>
<dbReference type="InterPro" id="IPR053392">
    <property type="entry name" value="Transposase_IS30-like"/>
</dbReference>
<dbReference type="EMBL" id="FSRN01000001">
    <property type="protein sequence ID" value="SIO20023.1"/>
    <property type="molecule type" value="Genomic_DNA"/>
</dbReference>
<name>A0A1N6HJW7_9LACT</name>
<dbReference type="STRING" id="28230.SAMN05878443_1903"/>
<gene>
    <name evidence="2" type="ORF">SAMN05878443_1903</name>
</gene>
<dbReference type="Proteomes" id="UP000184758">
    <property type="component" value="Unassembled WGS sequence"/>
</dbReference>
<dbReference type="PROSITE" id="PS50994">
    <property type="entry name" value="INTEGRASE"/>
    <property type="match status" value="1"/>
</dbReference>
<dbReference type="GO" id="GO:0015074">
    <property type="term" value="P:DNA integration"/>
    <property type="evidence" value="ECO:0007669"/>
    <property type="project" value="InterPro"/>
</dbReference>
<sequence length="319" mass="37120">MTYTHLTTDELVMIESYYHKNISVAKIAIYLNRTRTPIYTVINFLKEGHTALEYYQQYKENKKRCGRHRIVLPKKQQAYIKDKVAQGWTPDVIIGRAEEPIKCSVRTLYRQFKEKIFDETTLPMKGKRKPNGHKERRGKQAFKRNIAERVKDYPQFTKEFGHIEGDTIVGVQHKSAIITLVERLSKVIITLKPDGRKASDIETAMNHWFQVIPRNLFRSITFDCGKEFSNWKSLCNHHDIAIYFADPGTPSQRALNENSNGLLRKDGLPKEMDFNQVDQSFISSVADKRNNIPRKSLKYQTPLEVFLSYMSEDILSSLI</sequence>
<evidence type="ECO:0000259" key="1">
    <source>
        <dbReference type="PROSITE" id="PS50994"/>
    </source>
</evidence>
<dbReference type="SUPFAM" id="SSF53098">
    <property type="entry name" value="Ribonuclease H-like"/>
    <property type="match status" value="1"/>
</dbReference>
<proteinExistence type="predicted"/>
<dbReference type="InterPro" id="IPR036397">
    <property type="entry name" value="RNaseH_sf"/>
</dbReference>
<reference evidence="3" key="1">
    <citation type="submission" date="2016-11" db="EMBL/GenBank/DDBJ databases">
        <authorList>
            <person name="Varghese N."/>
            <person name="Submissions S."/>
        </authorList>
    </citation>
    <scope>NUCLEOTIDE SEQUENCE [LARGE SCALE GENOMIC DNA]</scope>
    <source>
        <strain evidence="3">313</strain>
    </source>
</reference>
<accession>A0A1N6HJW7</accession>
<keyword evidence="3" id="KW-1185">Reference proteome</keyword>
<dbReference type="Gene3D" id="3.30.420.10">
    <property type="entry name" value="Ribonuclease H-like superfamily/Ribonuclease H"/>
    <property type="match status" value="1"/>
</dbReference>
<dbReference type="GO" id="GO:0003676">
    <property type="term" value="F:nucleic acid binding"/>
    <property type="evidence" value="ECO:0007669"/>
    <property type="project" value="InterPro"/>
</dbReference>
<dbReference type="GO" id="GO:0004803">
    <property type="term" value="F:transposase activity"/>
    <property type="evidence" value="ECO:0007669"/>
    <property type="project" value="TreeGrafter"/>
</dbReference>
<dbReference type="eggNOG" id="COG2826">
    <property type="taxonomic scope" value="Bacteria"/>
</dbReference>
<dbReference type="OrthoDB" id="9776104at2"/>
<dbReference type="RefSeq" id="WP_034545451.1">
    <property type="nucleotide sequence ID" value="NZ_FSRN01000001.1"/>
</dbReference>
<organism evidence="2 3">
    <name type="scientific">Carnobacterium alterfunditum</name>
    <dbReference type="NCBI Taxonomy" id="28230"/>
    <lineage>
        <taxon>Bacteria</taxon>
        <taxon>Bacillati</taxon>
        <taxon>Bacillota</taxon>
        <taxon>Bacilli</taxon>
        <taxon>Lactobacillales</taxon>
        <taxon>Carnobacteriaceae</taxon>
        <taxon>Carnobacterium</taxon>
    </lineage>
</organism>
<dbReference type="NCBIfam" id="NF033563">
    <property type="entry name" value="transpos_IS30"/>
    <property type="match status" value="1"/>
</dbReference>